<feature type="transmembrane region" description="Helical" evidence="9">
    <location>
        <begin position="7"/>
        <end position="22"/>
    </location>
</feature>
<reference evidence="10 13" key="3">
    <citation type="journal article" date="2018" name="Nat. Biotechnol.">
        <title>A standardized bacterial taxonomy based on genome phylogeny substantially revises the tree of life.</title>
        <authorList>
            <person name="Parks D.H."/>
            <person name="Chuvochina M."/>
            <person name="Waite D.W."/>
            <person name="Rinke C."/>
            <person name="Skarshewski A."/>
            <person name="Chaumeil P.A."/>
            <person name="Hugenholtz P."/>
        </authorList>
    </citation>
    <scope>NUCLEOTIDE SEQUENCE [LARGE SCALE GENOMIC DNA]</scope>
    <source>
        <strain evidence="10">UBA9905</strain>
    </source>
</reference>
<evidence type="ECO:0000256" key="3">
    <source>
        <dbReference type="ARBA" id="ARBA00022448"/>
    </source>
</evidence>
<evidence type="ECO:0000256" key="4">
    <source>
        <dbReference type="ARBA" id="ARBA00022475"/>
    </source>
</evidence>
<feature type="transmembrane region" description="Helical" evidence="9">
    <location>
        <begin position="255"/>
        <end position="277"/>
    </location>
</feature>
<keyword evidence="3" id="KW-0813">Transport</keyword>
<evidence type="ECO:0000256" key="1">
    <source>
        <dbReference type="ARBA" id="ARBA00004651"/>
    </source>
</evidence>
<evidence type="ECO:0000256" key="8">
    <source>
        <dbReference type="SAM" id="MobiDB-lite"/>
    </source>
</evidence>
<keyword evidence="6 9" id="KW-1133">Transmembrane helix</keyword>
<dbReference type="PANTHER" id="PTHR21716">
    <property type="entry name" value="TRANSMEMBRANE PROTEIN"/>
    <property type="match status" value="1"/>
</dbReference>
<feature type="transmembrane region" description="Helical" evidence="9">
    <location>
        <begin position="193"/>
        <end position="215"/>
    </location>
</feature>
<name>A0A101I7J9_9BACT</name>
<feature type="transmembrane region" description="Helical" evidence="9">
    <location>
        <begin position="139"/>
        <end position="157"/>
    </location>
</feature>
<feature type="transmembrane region" description="Helical" evidence="9">
    <location>
        <begin position="221"/>
        <end position="248"/>
    </location>
</feature>
<keyword evidence="5 9" id="KW-0812">Transmembrane</keyword>
<reference evidence="12" key="2">
    <citation type="journal article" date="2015" name="MBio">
        <title>Genome-Resolved Metagenomic Analysis Reveals Roles for Candidate Phyla and Other Microbial Community Members in Biogeochemical Transformations in Oil Reservoirs.</title>
        <authorList>
            <person name="Hu P."/>
            <person name="Tom L."/>
            <person name="Singh A."/>
            <person name="Thomas B.C."/>
            <person name="Baker B.J."/>
            <person name="Piceno Y.M."/>
            <person name="Andersen G.L."/>
            <person name="Banfield J.F."/>
        </authorList>
    </citation>
    <scope>NUCLEOTIDE SEQUENCE [LARGE SCALE GENOMIC DNA]</scope>
</reference>
<dbReference type="GO" id="GO:0005886">
    <property type="term" value="C:plasma membrane"/>
    <property type="evidence" value="ECO:0007669"/>
    <property type="project" value="UniProtKB-SubCell"/>
</dbReference>
<comment type="subcellular location">
    <subcellularLocation>
        <location evidence="1">Cell membrane</location>
        <topology evidence="1">Multi-pass membrane protein</topology>
    </subcellularLocation>
</comment>
<dbReference type="Proteomes" id="UP000264215">
    <property type="component" value="Unassembled WGS sequence"/>
</dbReference>
<feature type="compositionally biased region" description="Polar residues" evidence="8">
    <location>
        <begin position="351"/>
        <end position="364"/>
    </location>
</feature>
<dbReference type="Pfam" id="PF01594">
    <property type="entry name" value="AI-2E_transport"/>
    <property type="match status" value="1"/>
</dbReference>
<feature type="transmembrane region" description="Helical" evidence="9">
    <location>
        <begin position="53"/>
        <end position="75"/>
    </location>
</feature>
<dbReference type="GO" id="GO:0055085">
    <property type="term" value="P:transmembrane transport"/>
    <property type="evidence" value="ECO:0007669"/>
    <property type="project" value="TreeGrafter"/>
</dbReference>
<evidence type="ECO:0000256" key="2">
    <source>
        <dbReference type="ARBA" id="ARBA00009773"/>
    </source>
</evidence>
<feature type="region of interest" description="Disordered" evidence="8">
    <location>
        <begin position="344"/>
        <end position="364"/>
    </location>
</feature>
<proteinExistence type="inferred from homology"/>
<dbReference type="AlphaFoldDB" id="A0A101I7J9"/>
<dbReference type="PATRIC" id="fig|1236046.5.peg.814"/>
<evidence type="ECO:0000256" key="9">
    <source>
        <dbReference type="SAM" id="Phobius"/>
    </source>
</evidence>
<evidence type="ECO:0000313" key="12">
    <source>
        <dbReference type="Proteomes" id="UP000055014"/>
    </source>
</evidence>
<dbReference type="PANTHER" id="PTHR21716:SF53">
    <property type="entry name" value="PERMEASE PERM-RELATED"/>
    <property type="match status" value="1"/>
</dbReference>
<accession>A0A101I7J9</accession>
<keyword evidence="7 9" id="KW-0472">Membrane</keyword>
<evidence type="ECO:0000256" key="5">
    <source>
        <dbReference type="ARBA" id="ARBA00022692"/>
    </source>
</evidence>
<feature type="transmembrane region" description="Helical" evidence="9">
    <location>
        <begin position="28"/>
        <end position="46"/>
    </location>
</feature>
<evidence type="ECO:0000313" key="10">
    <source>
        <dbReference type="EMBL" id="HCO70105.1"/>
    </source>
</evidence>
<evidence type="ECO:0000256" key="6">
    <source>
        <dbReference type="ARBA" id="ARBA00022989"/>
    </source>
</evidence>
<dbReference type="EMBL" id="DQBS01000137">
    <property type="protein sequence ID" value="HCO70105.1"/>
    <property type="molecule type" value="Genomic_DNA"/>
</dbReference>
<comment type="caution">
    <text evidence="11">The sequence shown here is derived from an EMBL/GenBank/DDBJ whole genome shotgun (WGS) entry which is preliminary data.</text>
</comment>
<keyword evidence="4" id="KW-1003">Cell membrane</keyword>
<dbReference type="Proteomes" id="UP000055014">
    <property type="component" value="Unassembled WGS sequence"/>
</dbReference>
<comment type="similarity">
    <text evidence="2">Belongs to the autoinducer-2 exporter (AI-2E) (TC 2.A.86) family.</text>
</comment>
<reference evidence="11" key="1">
    <citation type="journal article" date="2015" name="MBio">
        <title>Genome-resolved metagenomic analysis reveals roles for candidate phyla and other microbial community members in biogeochemical transformations in oil reservoirs.</title>
        <authorList>
            <person name="Hu P."/>
            <person name="Tom L."/>
            <person name="Singh A."/>
            <person name="Thomas B.C."/>
            <person name="Baker B.J."/>
            <person name="Piceno Y.M."/>
            <person name="Andersen G.L."/>
            <person name="Banfield J.F."/>
        </authorList>
    </citation>
    <scope>NUCLEOTIDE SEQUENCE [LARGE SCALE GENOMIC DNA]</scope>
    <source>
        <strain evidence="11">46_70</strain>
    </source>
</reference>
<evidence type="ECO:0000256" key="7">
    <source>
        <dbReference type="ARBA" id="ARBA00023136"/>
    </source>
</evidence>
<sequence>MKKTKFWVLGYFVAVFMTLFLFPTTSRVLGLAFIFSLIINTPAQFVSRKIPRGALNIVTGIALLSFMFFLIYSVIPITIKGVRSLSLELDSLFNDGTFDKWLEKLPPFISETIVDIVDSASQWLSDAAIMVGQYLASNITSWITGAVLLIIAGFVIARKTNIIQKSVPILFPGCDQDKVSSFFHSLYKDFQTYIGGQLIIALIVGTIIAVGSTFLGVPNAIFLGLLAGITNFIPYLGVIITSIPMIVLSFVSKGLWGVVGAIVLLVFANQLEIWFLSPKILSNRVKINWFIVLVSIIGFGELLGVFGVVFAVPILIFVKRYWMDFVLSERSGSNWESTIETGTKKVKEVSPQLQEENQTDSQKG</sequence>
<organism evidence="11 12">
    <name type="scientific">Mesotoga infera</name>
    <dbReference type="NCBI Taxonomy" id="1236046"/>
    <lineage>
        <taxon>Bacteria</taxon>
        <taxon>Thermotogati</taxon>
        <taxon>Thermotogota</taxon>
        <taxon>Thermotogae</taxon>
        <taxon>Kosmotogales</taxon>
        <taxon>Kosmotogaceae</taxon>
        <taxon>Mesotoga</taxon>
    </lineage>
</organism>
<dbReference type="InterPro" id="IPR002549">
    <property type="entry name" value="AI-2E-like"/>
</dbReference>
<evidence type="ECO:0000313" key="13">
    <source>
        <dbReference type="Proteomes" id="UP000264215"/>
    </source>
</evidence>
<protein>
    <submittedName>
        <fullName evidence="10">AI-2E family transporter</fullName>
    </submittedName>
</protein>
<feature type="transmembrane region" description="Helical" evidence="9">
    <location>
        <begin position="289"/>
        <end position="318"/>
    </location>
</feature>
<gene>
    <name evidence="10" type="ORF">DIT26_05925</name>
    <name evidence="11" type="ORF">XE02_1022</name>
</gene>
<dbReference type="EMBL" id="LGGW01000089">
    <property type="protein sequence ID" value="KUK89445.1"/>
    <property type="molecule type" value="Genomic_DNA"/>
</dbReference>
<evidence type="ECO:0000313" key="11">
    <source>
        <dbReference type="EMBL" id="KUK89445.1"/>
    </source>
</evidence>